<dbReference type="HOGENOM" id="CLU_1481317_0_0_9"/>
<reference evidence="1" key="1">
    <citation type="submission" date="2010-10" db="EMBL/GenBank/DDBJ databases">
        <authorList>
            <consortium name="US DOE Joint Genome Institute (JGI-PGF)"/>
            <person name="Lucas S."/>
            <person name="Copeland A."/>
            <person name="Lapidus A."/>
            <person name="Bruce D."/>
            <person name="Goodwin L."/>
            <person name="Pitluck S."/>
            <person name="Kyrpides N."/>
            <person name="Mavromatis K."/>
            <person name="Detter J.C."/>
            <person name="Han C."/>
            <person name="Land M."/>
            <person name="Hauser L."/>
            <person name="Markowitz V."/>
            <person name="Cheng J.-F."/>
            <person name="Hugenholtz P."/>
            <person name="Woyke T."/>
            <person name="Wu D."/>
            <person name="Pukall R."/>
            <person name="Wahrenburg C."/>
            <person name="Brambilla E."/>
            <person name="Klenk H.-P."/>
            <person name="Eisen J.A."/>
        </authorList>
    </citation>
    <scope>NUCLEOTIDE SEQUENCE [LARGE SCALE GENOMIC DNA]</scope>
    <source>
        <strain evidence="1">DSM 13965</strain>
    </source>
</reference>
<gene>
    <name evidence="1" type="ORF">ThesuDRAFT_00602</name>
</gene>
<keyword evidence="2" id="KW-1185">Reference proteome</keyword>
<accession>K6QDT2</accession>
<sequence length="184" mass="19798">MPEPLLDRMALAVAVLLVLWWVAGRQWNRHRAVQLARVAREAMAALGGDVTLRALGGGTSGFIMEVGRPGPGIRSAQMLCLLEPRDFPLAWAWTRWRGRRDQFILKIEATASLRPARLEGRGGPAGGFGLRRLLLAATQAESPHVQVSFGVGPGEESDIPRAVQLAAGLARGELQLAARGQDPA</sequence>
<evidence type="ECO:0000313" key="2">
    <source>
        <dbReference type="Proteomes" id="UP000005710"/>
    </source>
</evidence>
<reference evidence="1" key="2">
    <citation type="submission" date="2012-10" db="EMBL/GenBank/DDBJ databases">
        <title>Improved high-quality draft of Thermaerobacter subterraneus C21, DSM 13965.</title>
        <authorList>
            <consortium name="DOE Joint Genome Institute"/>
            <person name="Eisen J."/>
            <person name="Huntemann M."/>
            <person name="Wei C.-L."/>
            <person name="Han J."/>
            <person name="Detter J.C."/>
            <person name="Han C."/>
            <person name="Tapia R."/>
            <person name="Chen A."/>
            <person name="Kyrpides N."/>
            <person name="Mavromatis K."/>
            <person name="Markowitz V."/>
            <person name="Szeto E."/>
            <person name="Ivanova N."/>
            <person name="Mikhailova N."/>
            <person name="Ovchinnikova G."/>
            <person name="Pagani I."/>
            <person name="Pati A."/>
            <person name="Goodwin L."/>
            <person name="Nordberg H.P."/>
            <person name="Cantor M.N."/>
            <person name="Hua S.X."/>
            <person name="Woyke T."/>
            <person name="Eisen J."/>
            <person name="Klenk H.-P."/>
        </authorList>
    </citation>
    <scope>NUCLEOTIDE SEQUENCE [LARGE SCALE GENOMIC DNA]</scope>
    <source>
        <strain evidence="1">DSM 13965</strain>
    </source>
</reference>
<dbReference type="EMBL" id="AENY02000002">
    <property type="protein sequence ID" value="EKP94891.1"/>
    <property type="molecule type" value="Genomic_DNA"/>
</dbReference>
<name>K6QDT2_9FIRM</name>
<protein>
    <submittedName>
        <fullName evidence="1">Uncharacterized protein</fullName>
    </submittedName>
</protein>
<comment type="caution">
    <text evidence="1">The sequence shown here is derived from an EMBL/GenBank/DDBJ whole genome shotgun (WGS) entry which is preliminary data.</text>
</comment>
<dbReference type="Proteomes" id="UP000005710">
    <property type="component" value="Unassembled WGS sequence"/>
</dbReference>
<dbReference type="RefSeq" id="WP_006902882.1">
    <property type="nucleotide sequence ID" value="NZ_JH976535.1"/>
</dbReference>
<dbReference type="eggNOG" id="ENOG5033F5A">
    <property type="taxonomic scope" value="Bacteria"/>
</dbReference>
<organism evidence="1 2">
    <name type="scientific">Thermaerobacter subterraneus DSM 13965</name>
    <dbReference type="NCBI Taxonomy" id="867903"/>
    <lineage>
        <taxon>Bacteria</taxon>
        <taxon>Bacillati</taxon>
        <taxon>Bacillota</taxon>
        <taxon>Clostridia</taxon>
        <taxon>Eubacteriales</taxon>
        <taxon>Clostridiales Family XVII. Incertae Sedis</taxon>
        <taxon>Thermaerobacter</taxon>
    </lineage>
</organism>
<proteinExistence type="predicted"/>
<dbReference type="AlphaFoldDB" id="K6QDT2"/>
<dbReference type="OrthoDB" id="2082692at2"/>
<evidence type="ECO:0000313" key="1">
    <source>
        <dbReference type="EMBL" id="EKP94891.1"/>
    </source>
</evidence>